<keyword evidence="2" id="KW-1185">Reference proteome</keyword>
<protein>
    <submittedName>
        <fullName evidence="1">Uncharacterized protein</fullName>
    </submittedName>
</protein>
<reference evidence="1 2" key="1">
    <citation type="journal article" date="2021" name="Plant Biotechnol. J.">
        <title>Multi-omics assisted identification of the key and species-specific regulatory components of drought-tolerant mechanisms in Gossypium stocksii.</title>
        <authorList>
            <person name="Yu D."/>
            <person name="Ke L."/>
            <person name="Zhang D."/>
            <person name="Wu Y."/>
            <person name="Sun Y."/>
            <person name="Mei J."/>
            <person name="Sun J."/>
            <person name="Sun Y."/>
        </authorList>
    </citation>
    <scope>NUCLEOTIDE SEQUENCE [LARGE SCALE GENOMIC DNA]</scope>
    <source>
        <strain evidence="2">cv. E1</strain>
        <tissue evidence="1">Leaf</tissue>
    </source>
</reference>
<sequence length="85" mass="9452">MVGLVLRLPLQTRGGVRFSQEKHVVAYDEDVGSRLEIVIVAVTIEFKGAEIEVRLSEIGWGCEVRPGKRNKKSLGTPLNHLNGKR</sequence>
<evidence type="ECO:0000313" key="1">
    <source>
        <dbReference type="EMBL" id="KAH1067204.1"/>
    </source>
</evidence>
<comment type="caution">
    <text evidence="1">The sequence shown here is derived from an EMBL/GenBank/DDBJ whole genome shotgun (WGS) entry which is preliminary data.</text>
</comment>
<dbReference type="Proteomes" id="UP000828251">
    <property type="component" value="Unassembled WGS sequence"/>
</dbReference>
<gene>
    <name evidence="1" type="ORF">J1N35_032191</name>
</gene>
<dbReference type="AlphaFoldDB" id="A0A9D3V5Q2"/>
<dbReference type="EMBL" id="JAIQCV010000009">
    <property type="protein sequence ID" value="KAH1067204.1"/>
    <property type="molecule type" value="Genomic_DNA"/>
</dbReference>
<accession>A0A9D3V5Q2</accession>
<name>A0A9D3V5Q2_9ROSI</name>
<organism evidence="1 2">
    <name type="scientific">Gossypium stocksii</name>
    <dbReference type="NCBI Taxonomy" id="47602"/>
    <lineage>
        <taxon>Eukaryota</taxon>
        <taxon>Viridiplantae</taxon>
        <taxon>Streptophyta</taxon>
        <taxon>Embryophyta</taxon>
        <taxon>Tracheophyta</taxon>
        <taxon>Spermatophyta</taxon>
        <taxon>Magnoliopsida</taxon>
        <taxon>eudicotyledons</taxon>
        <taxon>Gunneridae</taxon>
        <taxon>Pentapetalae</taxon>
        <taxon>rosids</taxon>
        <taxon>malvids</taxon>
        <taxon>Malvales</taxon>
        <taxon>Malvaceae</taxon>
        <taxon>Malvoideae</taxon>
        <taxon>Gossypium</taxon>
    </lineage>
</organism>
<proteinExistence type="predicted"/>
<evidence type="ECO:0000313" key="2">
    <source>
        <dbReference type="Proteomes" id="UP000828251"/>
    </source>
</evidence>